<dbReference type="Proteomes" id="UP000647017">
    <property type="component" value="Unassembled WGS sequence"/>
</dbReference>
<sequence>MSNYGRRSGARIRRCYTRELLPTAMQGISRDGRLGLDECTPEQLKLRVLLALHLFNMGDVSALHTTSGTVGILSNYTITVSPRYDDLVMITDVPGNITNYLAPKESSAAIPGVRMLGIDSNEFRMVHLPTGARLRVTRDPGCHLGDPYEHRRAWWAPDKAMTPQEIDSIATMPVPTPDAAAMIAALVTRFNCVDPEKNWSGSWYSDPLERSSPKSSHESDRRQLTGGGSQWLLRWNGYPLAYDLAQMICDPVFGLSDTVSHEGAAGIDLRRGGSTLRLRQL</sequence>
<dbReference type="EMBL" id="BOOZ01000072">
    <property type="protein sequence ID" value="GIJ13036.1"/>
    <property type="molecule type" value="Genomic_DNA"/>
</dbReference>
<feature type="compositionally biased region" description="Basic and acidic residues" evidence="1">
    <location>
        <begin position="207"/>
        <end position="223"/>
    </location>
</feature>
<name>A0ABQ4I563_9ACTN</name>
<reference evidence="2 3" key="1">
    <citation type="submission" date="2021-01" db="EMBL/GenBank/DDBJ databases">
        <title>Whole genome shotgun sequence of Verrucosispora andamanensis NBRC 109075.</title>
        <authorList>
            <person name="Komaki H."/>
            <person name="Tamura T."/>
        </authorList>
    </citation>
    <scope>NUCLEOTIDE SEQUENCE [LARGE SCALE GENOMIC DNA]</scope>
    <source>
        <strain evidence="2 3">NBRC 109075</strain>
    </source>
</reference>
<feature type="region of interest" description="Disordered" evidence="1">
    <location>
        <begin position="203"/>
        <end position="224"/>
    </location>
</feature>
<evidence type="ECO:0000256" key="1">
    <source>
        <dbReference type="SAM" id="MobiDB-lite"/>
    </source>
</evidence>
<keyword evidence="3" id="KW-1185">Reference proteome</keyword>
<accession>A0ABQ4I563</accession>
<gene>
    <name evidence="2" type="ORF">Van01_62500</name>
</gene>
<evidence type="ECO:0000313" key="2">
    <source>
        <dbReference type="EMBL" id="GIJ13036.1"/>
    </source>
</evidence>
<comment type="caution">
    <text evidence="2">The sequence shown here is derived from an EMBL/GenBank/DDBJ whole genome shotgun (WGS) entry which is preliminary data.</text>
</comment>
<protein>
    <submittedName>
        <fullName evidence="2">Uncharacterized protein</fullName>
    </submittedName>
</protein>
<dbReference type="RefSeq" id="WP_204015283.1">
    <property type="nucleotide sequence ID" value="NZ_BOOZ01000072.1"/>
</dbReference>
<evidence type="ECO:0000313" key="3">
    <source>
        <dbReference type="Proteomes" id="UP000647017"/>
    </source>
</evidence>
<organism evidence="2 3">
    <name type="scientific">Micromonospora andamanensis</name>
    <dbReference type="NCBI Taxonomy" id="1287068"/>
    <lineage>
        <taxon>Bacteria</taxon>
        <taxon>Bacillati</taxon>
        <taxon>Actinomycetota</taxon>
        <taxon>Actinomycetes</taxon>
        <taxon>Micromonosporales</taxon>
        <taxon>Micromonosporaceae</taxon>
        <taxon>Micromonospora</taxon>
    </lineage>
</organism>
<proteinExistence type="predicted"/>